<sequence length="142" mass="16741">MRIQQLPQSSLKPHQPLPFPVTLYVKGFPCCHSRLYSMSRTALVHSLHYYIDTVIDAPSTRYRHSSNQSRRYIKPVSTHINHYFYPPAQNRPLLFTIDQRELAHFDLFNGTDFSYDSAARSYEPFQSRQRKDSRCSLVIEFI</sequence>
<evidence type="ECO:0000313" key="1">
    <source>
        <dbReference type="EMBL" id="QEG17036.1"/>
    </source>
</evidence>
<reference evidence="1 2" key="1">
    <citation type="submission" date="2019-08" db="EMBL/GenBank/DDBJ databases">
        <title>Deep-cultivation of Planctomycetes and their phenomic and genomic characterization uncovers novel biology.</title>
        <authorList>
            <person name="Wiegand S."/>
            <person name="Jogler M."/>
            <person name="Boedeker C."/>
            <person name="Pinto D."/>
            <person name="Vollmers J."/>
            <person name="Rivas-Marin E."/>
            <person name="Kohn T."/>
            <person name="Peeters S.H."/>
            <person name="Heuer A."/>
            <person name="Rast P."/>
            <person name="Oberbeckmann S."/>
            <person name="Bunk B."/>
            <person name="Jeske O."/>
            <person name="Meyerdierks A."/>
            <person name="Storesund J.E."/>
            <person name="Kallscheuer N."/>
            <person name="Luecker S."/>
            <person name="Lage O.M."/>
            <person name="Pohl T."/>
            <person name="Merkel B.J."/>
            <person name="Hornburger P."/>
            <person name="Mueller R.-W."/>
            <person name="Bruemmer F."/>
            <person name="Labrenz M."/>
            <person name="Spormann A.M."/>
            <person name="Op den Camp H."/>
            <person name="Overmann J."/>
            <person name="Amann R."/>
            <person name="Jetten M.S.M."/>
            <person name="Mascher T."/>
            <person name="Medema M.H."/>
            <person name="Devos D.P."/>
            <person name="Kaster A.-K."/>
            <person name="Ovreas L."/>
            <person name="Rohde M."/>
            <person name="Galperin M.Y."/>
            <person name="Jogler C."/>
        </authorList>
    </citation>
    <scope>NUCLEOTIDE SEQUENCE [LARGE SCALE GENOMIC DNA]</scope>
    <source>
        <strain evidence="1 2">DSM 8797</strain>
    </source>
</reference>
<name>A0ABX5YMR7_9PLAN</name>
<organism evidence="1 2">
    <name type="scientific">Gimesia maris</name>
    <dbReference type="NCBI Taxonomy" id="122"/>
    <lineage>
        <taxon>Bacteria</taxon>
        <taxon>Pseudomonadati</taxon>
        <taxon>Planctomycetota</taxon>
        <taxon>Planctomycetia</taxon>
        <taxon>Planctomycetales</taxon>
        <taxon>Planctomycetaceae</taxon>
        <taxon>Gimesia</taxon>
    </lineage>
</organism>
<proteinExistence type="predicted"/>
<dbReference type="EMBL" id="CP042910">
    <property type="protein sequence ID" value="QEG17036.1"/>
    <property type="molecule type" value="Genomic_DNA"/>
</dbReference>
<dbReference type="Proteomes" id="UP000322887">
    <property type="component" value="Chromosome"/>
</dbReference>
<accession>A0ABX5YMR7</accession>
<evidence type="ECO:0000313" key="2">
    <source>
        <dbReference type="Proteomes" id="UP000322887"/>
    </source>
</evidence>
<keyword evidence="2" id="KW-1185">Reference proteome</keyword>
<gene>
    <name evidence="1" type="ORF">GmarT_29070</name>
</gene>
<protein>
    <submittedName>
        <fullName evidence="1">Uncharacterized protein</fullName>
    </submittedName>
</protein>